<keyword evidence="4" id="KW-1185">Reference proteome</keyword>
<dbReference type="EMBL" id="BKZW01000001">
    <property type="protein sequence ID" value="GER88909.1"/>
    <property type="molecule type" value="Genomic_DNA"/>
</dbReference>
<evidence type="ECO:0008006" key="5">
    <source>
        <dbReference type="Google" id="ProtNLM"/>
    </source>
</evidence>
<evidence type="ECO:0000259" key="2">
    <source>
        <dbReference type="Pfam" id="PF25164"/>
    </source>
</evidence>
<dbReference type="Pfam" id="PF25164">
    <property type="entry name" value="CoiA_N"/>
    <property type="match status" value="1"/>
</dbReference>
<accession>A0A5J4KS40</accession>
<evidence type="ECO:0000313" key="3">
    <source>
        <dbReference type="EMBL" id="GER88909.1"/>
    </source>
</evidence>
<protein>
    <recommendedName>
        <fullName evidence="5">Competence protein CoiA</fullName>
    </recommendedName>
</protein>
<organism evidence="3 4">
    <name type="scientific">Dictyobacter vulcani</name>
    <dbReference type="NCBI Taxonomy" id="2607529"/>
    <lineage>
        <taxon>Bacteria</taxon>
        <taxon>Bacillati</taxon>
        <taxon>Chloroflexota</taxon>
        <taxon>Ktedonobacteria</taxon>
        <taxon>Ktedonobacterales</taxon>
        <taxon>Dictyobacteraceae</taxon>
        <taxon>Dictyobacter</taxon>
    </lineage>
</organism>
<gene>
    <name evidence="3" type="ORF">KDW_30710</name>
</gene>
<proteinExistence type="predicted"/>
<dbReference type="AlphaFoldDB" id="A0A5J4KS40"/>
<evidence type="ECO:0000313" key="4">
    <source>
        <dbReference type="Proteomes" id="UP000326912"/>
    </source>
</evidence>
<feature type="domain" description="Competence protein CoiA nuclease-like" evidence="1">
    <location>
        <begin position="67"/>
        <end position="170"/>
    </location>
</feature>
<dbReference type="InterPro" id="IPR057253">
    <property type="entry name" value="CoiA-like_N"/>
</dbReference>
<reference evidence="3 4" key="1">
    <citation type="submission" date="2019-10" db="EMBL/GenBank/DDBJ databases">
        <title>Dictyobacter vulcani sp. nov., within the class Ktedonobacteria, isolated from soil of volcanic Mt. Zao.</title>
        <authorList>
            <person name="Zheng Y."/>
            <person name="Wang C.M."/>
            <person name="Sakai Y."/>
            <person name="Abe K."/>
            <person name="Yokota A."/>
            <person name="Yabe S."/>
        </authorList>
    </citation>
    <scope>NUCLEOTIDE SEQUENCE [LARGE SCALE GENOMIC DNA]</scope>
    <source>
        <strain evidence="3 4">W12</strain>
    </source>
</reference>
<dbReference type="Pfam" id="PF06054">
    <property type="entry name" value="CoiA_nuc"/>
    <property type="match status" value="1"/>
</dbReference>
<sequence length="179" mass="20761">MPFVAEHRTTGERIDITQHKTPHSDINQQDCICPLCGTDLFLRVGLIRQPHFAHRAQCTTQYQSHPETAAHRHGKLYLQHHLKEEFPEYTQATIELEVKLQPIWRVADLLVTFPTGVRQAHEIQLAVITTKELEERTNDYTSMGIDVVWWLGGEADKDHNRQWCVETFGYSLSIQYALE</sequence>
<dbReference type="RefSeq" id="WP_151756748.1">
    <property type="nucleotide sequence ID" value="NZ_BKZW01000001.1"/>
</dbReference>
<comment type="caution">
    <text evidence="3">The sequence shown here is derived from an EMBL/GenBank/DDBJ whole genome shotgun (WGS) entry which is preliminary data.</text>
</comment>
<evidence type="ECO:0000259" key="1">
    <source>
        <dbReference type="Pfam" id="PF06054"/>
    </source>
</evidence>
<name>A0A5J4KS40_9CHLR</name>
<dbReference type="Proteomes" id="UP000326912">
    <property type="component" value="Unassembled WGS sequence"/>
</dbReference>
<dbReference type="InterPro" id="IPR010330">
    <property type="entry name" value="CoiA_nuc"/>
</dbReference>
<feature type="domain" description="Competence protein CoiA-like N-terminal" evidence="2">
    <location>
        <begin position="26"/>
        <end position="59"/>
    </location>
</feature>